<evidence type="ECO:0000313" key="7">
    <source>
        <dbReference type="EMBL" id="AWK57508.1"/>
    </source>
</evidence>
<dbReference type="AlphaFoldDB" id="A0A2U8JAF0"/>
<evidence type="ECO:0000256" key="1">
    <source>
        <dbReference type="ARBA" id="ARBA00004613"/>
    </source>
</evidence>
<evidence type="ECO:0000256" key="2">
    <source>
        <dbReference type="ARBA" id="ARBA00009635"/>
    </source>
</evidence>
<evidence type="ECO:0000256" key="4">
    <source>
        <dbReference type="ARBA" id="ARBA00022525"/>
    </source>
</evidence>
<dbReference type="GO" id="GO:0005576">
    <property type="term" value="C:extracellular region"/>
    <property type="evidence" value="ECO:0007669"/>
    <property type="project" value="UniProtKB-SubCell"/>
</dbReference>
<name>A0A2U8JAF0_CHEQU</name>
<reference evidence="8" key="4">
    <citation type="submission" date="2024-01" db="EMBL/GenBank/DDBJ databases">
        <authorList>
            <person name="He J."/>
            <person name="Wang M."/>
            <person name="Zheng J."/>
            <person name="Liu Z."/>
        </authorList>
    </citation>
    <scope>NUCLEOTIDE SEQUENCE</scope>
    <source>
        <strain evidence="8">ZL_2023a</strain>
        <tissue evidence="8">Muscle</tissue>
    </source>
</reference>
<reference evidence="7" key="1">
    <citation type="journal article" date="2016" name="Sci. Rep.">
        <title>Transcriptomic characterization and curation of candidate neuropeptides regulating reproduction in the eyestalk ganglia of the Australian crayfish, Cherax quadricarinatus.</title>
        <authorList>
            <person name="Nguyen T.V."/>
            <person name="Cummins S.F."/>
            <person name="Elizur A."/>
            <person name="Ventura T."/>
        </authorList>
    </citation>
    <scope>NUCLEOTIDE SEQUENCE</scope>
</reference>
<dbReference type="Proteomes" id="UP001445076">
    <property type="component" value="Unassembled WGS sequence"/>
</dbReference>
<comment type="similarity">
    <text evidence="2">Belongs to the corazonin family.</text>
</comment>
<dbReference type="EMBL" id="MH210965">
    <property type="protein sequence ID" value="AWK57508.1"/>
    <property type="molecule type" value="mRNA"/>
</dbReference>
<dbReference type="GO" id="GO:0071858">
    <property type="term" value="F:corazonin receptor binding"/>
    <property type="evidence" value="ECO:0007669"/>
    <property type="project" value="InterPro"/>
</dbReference>
<keyword evidence="5 6" id="KW-0732">Signal</keyword>
<dbReference type="Pfam" id="PF17308">
    <property type="entry name" value="Corazonin"/>
    <property type="match status" value="1"/>
</dbReference>
<gene>
    <name evidence="8" type="ORF">OTU49_009640</name>
</gene>
<evidence type="ECO:0000313" key="9">
    <source>
        <dbReference type="Proteomes" id="UP001445076"/>
    </source>
</evidence>
<dbReference type="InterPro" id="IPR020190">
    <property type="entry name" value="Procorazonin"/>
</dbReference>
<protein>
    <recommendedName>
        <fullName evidence="3">Pro-corazonin</fullName>
    </recommendedName>
</protein>
<reference evidence="8 9" key="3">
    <citation type="journal article" date="2024" name="BMC Genomics">
        <title>Genome assembly of redclaw crayfish (Cherax quadricarinatus) provides insights into its immune adaptation and hypoxia tolerance.</title>
        <authorList>
            <person name="Liu Z."/>
            <person name="Zheng J."/>
            <person name="Li H."/>
            <person name="Fang K."/>
            <person name="Wang S."/>
            <person name="He J."/>
            <person name="Zhou D."/>
            <person name="Weng S."/>
            <person name="Chi M."/>
            <person name="Gu Z."/>
            <person name="He J."/>
            <person name="Li F."/>
            <person name="Wang M."/>
        </authorList>
    </citation>
    <scope>NUCLEOTIDE SEQUENCE [LARGE SCALE GENOMIC DNA]</scope>
    <source>
        <strain evidence="8">ZL_2023a</strain>
    </source>
</reference>
<dbReference type="GO" id="GO:0045823">
    <property type="term" value="P:positive regulation of heart contraction"/>
    <property type="evidence" value="ECO:0007669"/>
    <property type="project" value="InterPro"/>
</dbReference>
<comment type="subcellular location">
    <subcellularLocation>
        <location evidence="1">Secreted</location>
    </subcellularLocation>
</comment>
<reference evidence="7" key="2">
    <citation type="submission" date="2018-04" db="EMBL/GenBank/DDBJ databases">
        <authorList>
            <person name="Go L.Y."/>
            <person name="Mitchell J.A."/>
        </authorList>
    </citation>
    <scope>NUCLEOTIDE SEQUENCE</scope>
</reference>
<feature type="signal peptide" evidence="6">
    <location>
        <begin position="1"/>
        <end position="25"/>
    </location>
</feature>
<keyword evidence="9" id="KW-1185">Reference proteome</keyword>
<evidence type="ECO:0000256" key="3">
    <source>
        <dbReference type="ARBA" id="ARBA00014144"/>
    </source>
</evidence>
<proteinExistence type="evidence at transcript level"/>
<evidence type="ECO:0000313" key="8">
    <source>
        <dbReference type="EMBL" id="KAK8727600.1"/>
    </source>
</evidence>
<keyword evidence="4" id="KW-0964">Secreted</keyword>
<organism evidence="7">
    <name type="scientific">Cherax quadricarinatus</name>
    <name type="common">Australian red claw crayfish</name>
    <dbReference type="NCBI Taxonomy" id="27406"/>
    <lineage>
        <taxon>Eukaryota</taxon>
        <taxon>Metazoa</taxon>
        <taxon>Ecdysozoa</taxon>
        <taxon>Arthropoda</taxon>
        <taxon>Crustacea</taxon>
        <taxon>Multicrustacea</taxon>
        <taxon>Malacostraca</taxon>
        <taxon>Eumalacostraca</taxon>
        <taxon>Eucarida</taxon>
        <taxon>Decapoda</taxon>
        <taxon>Pleocyemata</taxon>
        <taxon>Astacidea</taxon>
        <taxon>Parastacoidea</taxon>
        <taxon>Parastacidae</taxon>
        <taxon>Cherax</taxon>
    </lineage>
</organism>
<evidence type="ECO:0000256" key="6">
    <source>
        <dbReference type="SAM" id="SignalP"/>
    </source>
</evidence>
<feature type="chain" id="PRO_5044581425" description="Pro-corazonin" evidence="6">
    <location>
        <begin position="26"/>
        <end position="111"/>
    </location>
</feature>
<sequence>MEKRNSQVVLMVVLVVALTVSLTAAQTFQYSRGWTNGRKRSDPSVGVVRDVTDLLADSTHRLPSHRPLPPTHALPKNLEERLRALELGLNAALKASATFPPAADDQYYSDN</sequence>
<accession>A0A2U8JAF0</accession>
<evidence type="ECO:0000256" key="5">
    <source>
        <dbReference type="ARBA" id="ARBA00022729"/>
    </source>
</evidence>
<dbReference type="EMBL" id="JARKIK010000075">
    <property type="protein sequence ID" value="KAK8727600.1"/>
    <property type="molecule type" value="Genomic_DNA"/>
</dbReference>